<evidence type="ECO:0000313" key="1">
    <source>
        <dbReference type="EMBL" id="ADE57050.1"/>
    </source>
</evidence>
<evidence type="ECO:0000313" key="2">
    <source>
        <dbReference type="Proteomes" id="UP000002366"/>
    </source>
</evidence>
<name>D5EER8_AMICL</name>
<keyword evidence="1" id="KW-0456">Lyase</keyword>
<dbReference type="PANTHER" id="PTHR13812">
    <property type="entry name" value="KETIMINE REDUCTASE MU-CRYSTALLIN"/>
    <property type="match status" value="1"/>
</dbReference>
<dbReference type="STRING" id="572547.Amico_0921"/>
<organism evidence="1 2">
    <name type="scientific">Aminobacterium colombiense (strain DSM 12261 / ALA-1)</name>
    <dbReference type="NCBI Taxonomy" id="572547"/>
    <lineage>
        <taxon>Bacteria</taxon>
        <taxon>Thermotogati</taxon>
        <taxon>Synergistota</taxon>
        <taxon>Synergistia</taxon>
        <taxon>Synergistales</taxon>
        <taxon>Aminobacteriaceae</taxon>
        <taxon>Aminobacterium</taxon>
    </lineage>
</organism>
<reference evidence="1 2" key="1">
    <citation type="journal article" date="2010" name="Stand. Genomic Sci.">
        <title>Complete genome sequence of Aminobacterium colombiense type strain (ALA-1).</title>
        <authorList>
            <person name="Chertkov O."/>
            <person name="Sikorski J."/>
            <person name="Brambilla E."/>
            <person name="Lapidus A."/>
            <person name="Copeland A."/>
            <person name="Glavina Del Rio T."/>
            <person name="Nolan M."/>
            <person name="Lucas S."/>
            <person name="Tice H."/>
            <person name="Cheng J.F."/>
            <person name="Han C."/>
            <person name="Detter J.C."/>
            <person name="Bruce D."/>
            <person name="Tapia R."/>
            <person name="Goodwin L."/>
            <person name="Pitluck S."/>
            <person name="Liolios K."/>
            <person name="Ivanova N."/>
            <person name="Mavromatis K."/>
            <person name="Ovchinnikova G."/>
            <person name="Pati A."/>
            <person name="Chen A."/>
            <person name="Palaniappan K."/>
            <person name="Land M."/>
            <person name="Hauser L."/>
            <person name="Chang Y.J."/>
            <person name="Jeffries C.D."/>
            <person name="Spring S."/>
            <person name="Rohde M."/>
            <person name="Goker M."/>
            <person name="Bristow J."/>
            <person name="Eisen J.A."/>
            <person name="Markowitz V."/>
            <person name="Hugenholtz P."/>
            <person name="Kyrpides N.C."/>
            <person name="Klenk H.P."/>
        </authorList>
    </citation>
    <scope>NUCLEOTIDE SEQUENCE [LARGE SCALE GENOMIC DNA]</scope>
    <source>
        <strain evidence="2">DSM 12261 / ALA-1</strain>
    </source>
</reference>
<dbReference type="GO" id="GO:0005737">
    <property type="term" value="C:cytoplasm"/>
    <property type="evidence" value="ECO:0007669"/>
    <property type="project" value="TreeGrafter"/>
</dbReference>
<dbReference type="InterPro" id="IPR003462">
    <property type="entry name" value="ODC_Mu_crystall"/>
</dbReference>
<dbReference type="HOGENOM" id="CLU_042088_3_1_0"/>
<keyword evidence="2" id="KW-1185">Reference proteome</keyword>
<dbReference type="EC" id="4.3.1.12" evidence="1"/>
<protein>
    <submittedName>
        <fullName evidence="1">Ornithine cyclodeaminase</fullName>
        <ecNumber evidence="1">4.3.1.12</ecNumber>
    </submittedName>
</protein>
<gene>
    <name evidence="1" type="ordered locus">Amico_0921</name>
</gene>
<dbReference type="GO" id="GO:0008473">
    <property type="term" value="F:ornithine cyclodeaminase activity"/>
    <property type="evidence" value="ECO:0007669"/>
    <property type="project" value="UniProtKB-EC"/>
</dbReference>
<dbReference type="Gene3D" id="3.40.50.720">
    <property type="entry name" value="NAD(P)-binding Rossmann-like Domain"/>
    <property type="match status" value="1"/>
</dbReference>
<dbReference type="InterPro" id="IPR023401">
    <property type="entry name" value="ODC_N"/>
</dbReference>
<proteinExistence type="predicted"/>
<dbReference type="eggNOG" id="COG2423">
    <property type="taxonomic scope" value="Bacteria"/>
</dbReference>
<dbReference type="Gene3D" id="3.30.1780.10">
    <property type="entry name" value="ornithine cyclodeaminase, domain 1"/>
    <property type="match status" value="1"/>
</dbReference>
<dbReference type="PANTHER" id="PTHR13812:SF19">
    <property type="entry name" value="KETIMINE REDUCTASE MU-CRYSTALLIN"/>
    <property type="match status" value="1"/>
</dbReference>
<dbReference type="Proteomes" id="UP000002366">
    <property type="component" value="Chromosome"/>
</dbReference>
<dbReference type="Pfam" id="PF02423">
    <property type="entry name" value="OCD_Mu_crystall"/>
    <property type="match status" value="1"/>
</dbReference>
<dbReference type="PIRSF" id="PIRSF001439">
    <property type="entry name" value="CryM"/>
    <property type="match status" value="1"/>
</dbReference>
<accession>D5EER8</accession>
<dbReference type="AlphaFoldDB" id="D5EER8"/>
<dbReference type="InterPro" id="IPR036291">
    <property type="entry name" value="NAD(P)-bd_dom_sf"/>
</dbReference>
<sequence length="332" mass="36441">MLHMKIPEVLWLSQEEVASLGLSMRSIIDAVDEGLKLKGEGKVELPAKIGVHARKDCYIHAMPCWVGGDIDVMGIKWAAGYPSNQAKGLPYINGIWCMNDCETGLLKAVMDANWITAWRTGAASGVCARYMANPESEVISIIGLGVQGRTNLLAMKEVLPKLKEVKIYDIFPEQVKRYEEILSPQLPGVTFVPCKDVEATVKNADVVITCAPIVENPERFVRSSWLKDDVLAIAVDYDSSLDADIMTGGVFVCDDRNQYLETQSWSSYFHGGYPTSEQIYADMGEICAGIKAPVTSGRRGAVLMGIASHDIMTGRLLYQMAVDKGVGTWLKI</sequence>
<dbReference type="SUPFAM" id="SSF51735">
    <property type="entry name" value="NAD(P)-binding Rossmann-fold domains"/>
    <property type="match status" value="1"/>
</dbReference>
<dbReference type="EMBL" id="CP001997">
    <property type="protein sequence ID" value="ADE57050.1"/>
    <property type="molecule type" value="Genomic_DNA"/>
</dbReference>
<dbReference type="KEGG" id="aco:Amico_0921"/>